<keyword evidence="3" id="KW-0511">Multifunctional enzyme</keyword>
<feature type="binding site" evidence="4">
    <location>
        <position position="323"/>
    </location>
    <ligand>
        <name>(6S)-NADPHX</name>
        <dbReference type="ChEBI" id="CHEBI:64076"/>
    </ligand>
</feature>
<feature type="binding site" evidence="5">
    <location>
        <position position="56"/>
    </location>
    <ligand>
        <name>K(+)</name>
        <dbReference type="ChEBI" id="CHEBI:29103"/>
    </ligand>
</feature>
<accession>A0ABS6EIU4</accession>
<dbReference type="EMBL" id="JAHLQF010000003">
    <property type="protein sequence ID" value="MBU5485148.1"/>
    <property type="molecule type" value="Genomic_DNA"/>
</dbReference>
<feature type="domain" description="YjeF C-terminal" evidence="7">
    <location>
        <begin position="227"/>
        <end position="497"/>
    </location>
</feature>
<comment type="function">
    <text evidence="5">Catalyzes the epimerization of the S- and R-forms of NAD(P)HX, a damaged form of NAD(P)H that is a result of enzymatic or heat-dependent hydration. This is a prerequisite for the S-specific NAD(P)H-hydrate dehydratase to allow the repair of both epimers of NAD(P)HX.</text>
</comment>
<evidence type="ECO:0000259" key="8">
    <source>
        <dbReference type="PROSITE" id="PS51385"/>
    </source>
</evidence>
<dbReference type="Pfam" id="PF03853">
    <property type="entry name" value="YjeF_N"/>
    <property type="match status" value="1"/>
</dbReference>
<proteinExistence type="inferred from homology"/>
<comment type="similarity">
    <text evidence="4">Belongs to the NnrD/CARKD family.</text>
</comment>
<dbReference type="InterPro" id="IPR000631">
    <property type="entry name" value="CARKD"/>
</dbReference>
<dbReference type="InterPro" id="IPR030677">
    <property type="entry name" value="Nnr"/>
</dbReference>
<dbReference type="HAMAP" id="MF_01966">
    <property type="entry name" value="NADHX_epimerase"/>
    <property type="match status" value="1"/>
</dbReference>
<protein>
    <recommendedName>
        <fullName evidence="6">Bifunctional NAD(P)H-hydrate repair enzyme</fullName>
    </recommendedName>
    <alternativeName>
        <fullName evidence="6">Nicotinamide nucleotide repair protein</fullName>
    </alternativeName>
    <domain>
        <recommendedName>
            <fullName evidence="6">ADP-dependent (S)-NAD(P)H-hydrate dehydratase</fullName>
            <ecNumber evidence="6">4.2.1.136</ecNumber>
        </recommendedName>
        <alternativeName>
            <fullName evidence="6">ADP-dependent NAD(P)HX dehydratase</fullName>
        </alternativeName>
    </domain>
    <domain>
        <recommendedName>
            <fullName evidence="6">NAD(P)H-hydrate epimerase</fullName>
            <ecNumber evidence="6">5.1.99.6</ecNumber>
        </recommendedName>
    </domain>
</protein>
<dbReference type="PIRSF" id="PIRSF017184">
    <property type="entry name" value="Nnr"/>
    <property type="match status" value="1"/>
</dbReference>
<comment type="cofactor">
    <cofactor evidence="4">
        <name>Mg(2+)</name>
        <dbReference type="ChEBI" id="CHEBI:18420"/>
    </cofactor>
</comment>
<keyword evidence="10" id="KW-1185">Reference proteome</keyword>
<feature type="binding site" evidence="4">
    <location>
        <position position="262"/>
    </location>
    <ligand>
        <name>(6S)-NADPHX</name>
        <dbReference type="ChEBI" id="CHEBI:64076"/>
    </ligand>
</feature>
<comment type="similarity">
    <text evidence="5">Belongs to the NnrE/AIBP family.</text>
</comment>
<keyword evidence="5 6" id="KW-0630">Potassium</keyword>
<keyword evidence="1 4" id="KW-0547">Nucleotide-binding</keyword>
<keyword evidence="4 6" id="KW-0520">NAD</keyword>
<dbReference type="HAMAP" id="MF_01965">
    <property type="entry name" value="NADHX_dehydratase"/>
    <property type="match status" value="1"/>
</dbReference>
<sequence length="500" mass="54936">MKVGTSQIIKNIDKYCIDNIGIPGIVLMENAAIKVIKNIPLEKFNNFVVVCGKGNNGGDGFAVCRHLYSLGKKVDVFLIGEEKNMSKDCYVNYSILKNMGLRIHTINNIEDINNLRETLERSDITIDSIFGTGLNSKVKDIYSTVISVINENSSYILAVDIPSGLDSNNGKVLGNCIRANKTVTFQLYKRGFLNYEIHNLLGELIVEDIGIPEFIEDKFHQKEFILDEDMVRSKIGVRDKYSHKGDYGRVAVIAGSKGYTGAAYICTEGAVKSGAGLVTLCTREDILESLACKVSEAMLISIEDEKKFNEMIKKSNSIAIGPGMGNSEDTFKILVNVIQNSDCPLVIDADGLNVIKNDINILKEKKNNLILTPHLGEMARLIDKPIDYIKENRIEIAKDFAEKYGVVLLLKGYYTIITDGESLIVNSTGNSAMASGGMGDCLTGIIASLLAQGYSPLKAAALGAYIHGYCGDKLSKEMFCVNASHILRYLPYGMKKIQNL</sequence>
<keyword evidence="4 6" id="KW-0456">Lyase</keyword>
<feature type="binding site" evidence="4">
    <location>
        <position position="374"/>
    </location>
    <ligand>
        <name>(6S)-NADPHX</name>
        <dbReference type="ChEBI" id="CHEBI:64076"/>
    </ligand>
</feature>
<evidence type="ECO:0000256" key="5">
    <source>
        <dbReference type="HAMAP-Rule" id="MF_01966"/>
    </source>
</evidence>
<comment type="catalytic activity">
    <reaction evidence="4 6">
        <text>(6S)-NADPHX + ADP = AMP + phosphate + NADPH + H(+)</text>
        <dbReference type="Rhea" id="RHEA:32235"/>
        <dbReference type="ChEBI" id="CHEBI:15378"/>
        <dbReference type="ChEBI" id="CHEBI:43474"/>
        <dbReference type="ChEBI" id="CHEBI:57783"/>
        <dbReference type="ChEBI" id="CHEBI:64076"/>
        <dbReference type="ChEBI" id="CHEBI:456215"/>
        <dbReference type="ChEBI" id="CHEBI:456216"/>
        <dbReference type="EC" id="4.2.1.136"/>
    </reaction>
</comment>
<comment type="caution">
    <text evidence="9">The sequence shown here is derived from an EMBL/GenBank/DDBJ whole genome shotgun (WGS) entry which is preliminary data.</text>
</comment>
<evidence type="ECO:0000256" key="6">
    <source>
        <dbReference type="PIRNR" id="PIRNR017184"/>
    </source>
</evidence>
<evidence type="ECO:0000259" key="7">
    <source>
        <dbReference type="PROSITE" id="PS51383"/>
    </source>
</evidence>
<evidence type="ECO:0000313" key="9">
    <source>
        <dbReference type="EMBL" id="MBU5485148.1"/>
    </source>
</evidence>
<dbReference type="EC" id="5.1.99.6" evidence="6"/>
<feature type="binding site" evidence="5">
    <location>
        <position position="160"/>
    </location>
    <ligand>
        <name>(6S)-NADPHX</name>
        <dbReference type="ChEBI" id="CHEBI:64076"/>
    </ligand>
</feature>
<dbReference type="EC" id="4.2.1.136" evidence="6"/>
<feature type="binding site" evidence="5">
    <location>
        <begin position="55"/>
        <end position="59"/>
    </location>
    <ligand>
        <name>(6S)-NADPHX</name>
        <dbReference type="ChEBI" id="CHEBI:64076"/>
    </ligand>
</feature>
<comment type="function">
    <text evidence="6">Bifunctional enzyme that catalyzes the epimerization of the S- and R-forms of NAD(P)HX and the dehydration of the S-form of NAD(P)HX at the expense of ADP, which is converted to AMP. This allows the repair of both epimers of NAD(P)HX, a damaged form of NAD(P)H that is a result of enzymatic or heat-dependent hydration.</text>
</comment>
<keyword evidence="4 6" id="KW-0521">NADP</keyword>
<dbReference type="CDD" id="cd01171">
    <property type="entry name" value="YXKO-related"/>
    <property type="match status" value="1"/>
</dbReference>
<dbReference type="NCBIfam" id="TIGR00196">
    <property type="entry name" value="yjeF_cterm"/>
    <property type="match status" value="1"/>
</dbReference>
<comment type="similarity">
    <text evidence="6">In the N-terminal section; belongs to the NnrE/AIBP family.</text>
</comment>
<comment type="similarity">
    <text evidence="6">In the C-terminal section; belongs to the NnrD/CARKD family.</text>
</comment>
<keyword evidence="5 6" id="KW-0413">Isomerase</keyword>
<reference evidence="9 10" key="1">
    <citation type="submission" date="2021-06" db="EMBL/GenBank/DDBJ databases">
        <authorList>
            <person name="Sun Q."/>
            <person name="Li D."/>
        </authorList>
    </citation>
    <scope>NUCLEOTIDE SEQUENCE [LARGE SCALE GENOMIC DNA]</scope>
    <source>
        <strain evidence="9 10">MSJ-11</strain>
    </source>
</reference>
<keyword evidence="5 6" id="KW-0479">Metal-binding</keyword>
<comment type="function">
    <text evidence="4">Catalyzes the dehydration of the S-form of NAD(P)HX at the expense of ADP, which is converted to AMP. Together with NAD(P)HX epimerase, which catalyzes the epimerization of the S- and R-forms, the enzyme allows the repair of both epimers of NAD(P)HX, a damaged form of NAD(P)H that is a result of enzymatic or heat-dependent hydration.</text>
</comment>
<evidence type="ECO:0000256" key="3">
    <source>
        <dbReference type="ARBA" id="ARBA00023268"/>
    </source>
</evidence>
<gene>
    <name evidence="4" type="primary">nnrD</name>
    <name evidence="5" type="synonym">nnrE</name>
    <name evidence="9" type="ORF">KQI86_12460</name>
</gene>
<dbReference type="Pfam" id="PF01256">
    <property type="entry name" value="Carb_kinase"/>
    <property type="match status" value="1"/>
</dbReference>
<dbReference type="PANTHER" id="PTHR12592">
    <property type="entry name" value="ATP-DEPENDENT (S)-NAD(P)H-HYDRATE DEHYDRATASE FAMILY MEMBER"/>
    <property type="match status" value="1"/>
</dbReference>
<comment type="catalytic activity">
    <reaction evidence="4 6">
        <text>(6S)-NADHX + ADP = AMP + phosphate + NADH + H(+)</text>
        <dbReference type="Rhea" id="RHEA:32223"/>
        <dbReference type="ChEBI" id="CHEBI:15378"/>
        <dbReference type="ChEBI" id="CHEBI:43474"/>
        <dbReference type="ChEBI" id="CHEBI:57945"/>
        <dbReference type="ChEBI" id="CHEBI:64074"/>
        <dbReference type="ChEBI" id="CHEBI:456215"/>
        <dbReference type="ChEBI" id="CHEBI:456216"/>
        <dbReference type="EC" id="4.2.1.136"/>
    </reaction>
</comment>
<dbReference type="NCBIfam" id="TIGR00197">
    <property type="entry name" value="yjeF_nterm"/>
    <property type="match status" value="1"/>
</dbReference>
<comment type="subunit">
    <text evidence="4">Homotetramer.</text>
</comment>
<feature type="binding site" evidence="5">
    <location>
        <position position="163"/>
    </location>
    <ligand>
        <name>K(+)</name>
        <dbReference type="ChEBI" id="CHEBI:29103"/>
    </ligand>
</feature>
<name>A0ABS6EIU4_9CLOT</name>
<evidence type="ECO:0000256" key="4">
    <source>
        <dbReference type="HAMAP-Rule" id="MF_01965"/>
    </source>
</evidence>
<feature type="binding site" evidence="5">
    <location>
        <position position="127"/>
    </location>
    <ligand>
        <name>K(+)</name>
        <dbReference type="ChEBI" id="CHEBI:29103"/>
    </ligand>
</feature>
<feature type="binding site" evidence="4">
    <location>
        <begin position="411"/>
        <end position="415"/>
    </location>
    <ligand>
        <name>AMP</name>
        <dbReference type="ChEBI" id="CHEBI:456215"/>
    </ligand>
</feature>
<evidence type="ECO:0000256" key="2">
    <source>
        <dbReference type="ARBA" id="ARBA00022840"/>
    </source>
</evidence>
<dbReference type="RefSeq" id="WP_216439715.1">
    <property type="nucleotide sequence ID" value="NZ_JAHLQF010000003.1"/>
</dbReference>
<evidence type="ECO:0000256" key="1">
    <source>
        <dbReference type="ARBA" id="ARBA00022741"/>
    </source>
</evidence>
<organism evidence="9 10">
    <name type="scientific">Clostridium mobile</name>
    <dbReference type="NCBI Taxonomy" id="2841512"/>
    <lineage>
        <taxon>Bacteria</taxon>
        <taxon>Bacillati</taxon>
        <taxon>Bacillota</taxon>
        <taxon>Clostridia</taxon>
        <taxon>Eubacteriales</taxon>
        <taxon>Clostridiaceae</taxon>
        <taxon>Clostridium</taxon>
    </lineage>
</organism>
<feature type="domain" description="YjeF N-terminal" evidence="8">
    <location>
        <begin position="9"/>
        <end position="217"/>
    </location>
</feature>
<dbReference type="PANTHER" id="PTHR12592:SF0">
    <property type="entry name" value="ATP-DEPENDENT (S)-NAD(P)H-HYDRATE DEHYDRATASE"/>
    <property type="match status" value="1"/>
</dbReference>
<feature type="binding site" evidence="4">
    <location>
        <position position="440"/>
    </location>
    <ligand>
        <name>(6S)-NADPHX</name>
        <dbReference type="ChEBI" id="CHEBI:64076"/>
    </ligand>
</feature>
<comment type="cofactor">
    <cofactor evidence="5 6">
        <name>K(+)</name>
        <dbReference type="ChEBI" id="CHEBI:29103"/>
    </cofactor>
    <text evidence="5 6">Binds 1 potassium ion per subunit.</text>
</comment>
<feature type="binding site" evidence="5">
    <location>
        <begin position="131"/>
        <end position="137"/>
    </location>
    <ligand>
        <name>(6S)-NADPHX</name>
        <dbReference type="ChEBI" id="CHEBI:64076"/>
    </ligand>
</feature>
<feature type="binding site" evidence="5">
    <location>
        <position position="142"/>
    </location>
    <ligand>
        <name>(6S)-NADPHX</name>
        <dbReference type="ChEBI" id="CHEBI:64076"/>
    </ligand>
</feature>
<keyword evidence="2 4" id="KW-0067">ATP-binding</keyword>
<feature type="binding site" evidence="4">
    <location>
        <position position="439"/>
    </location>
    <ligand>
        <name>AMP</name>
        <dbReference type="ChEBI" id="CHEBI:456215"/>
    </ligand>
</feature>
<comment type="catalytic activity">
    <reaction evidence="5 6">
        <text>(6R)-NADHX = (6S)-NADHX</text>
        <dbReference type="Rhea" id="RHEA:32215"/>
        <dbReference type="ChEBI" id="CHEBI:64074"/>
        <dbReference type="ChEBI" id="CHEBI:64075"/>
        <dbReference type="EC" id="5.1.99.6"/>
    </reaction>
</comment>
<dbReference type="PROSITE" id="PS51385">
    <property type="entry name" value="YJEF_N"/>
    <property type="match status" value="1"/>
</dbReference>
<evidence type="ECO:0000313" key="10">
    <source>
        <dbReference type="Proteomes" id="UP000726170"/>
    </source>
</evidence>
<comment type="catalytic activity">
    <reaction evidence="5 6">
        <text>(6R)-NADPHX = (6S)-NADPHX</text>
        <dbReference type="Rhea" id="RHEA:32227"/>
        <dbReference type="ChEBI" id="CHEBI:64076"/>
        <dbReference type="ChEBI" id="CHEBI:64077"/>
        <dbReference type="EC" id="5.1.99.6"/>
    </reaction>
</comment>
<dbReference type="Proteomes" id="UP000726170">
    <property type="component" value="Unassembled WGS sequence"/>
</dbReference>
<dbReference type="InterPro" id="IPR004443">
    <property type="entry name" value="YjeF_N_dom"/>
</dbReference>
<dbReference type="PROSITE" id="PS51383">
    <property type="entry name" value="YJEF_C_3"/>
    <property type="match status" value="1"/>
</dbReference>